<dbReference type="PANTHER" id="PTHR32182:SF22">
    <property type="entry name" value="ATP-DEPENDENT ENDONUCLEASE, OLD FAMILY-RELATED"/>
    <property type="match status" value="1"/>
</dbReference>
<gene>
    <name evidence="3" type="ORF">WMO65_03855</name>
</gene>
<evidence type="ECO:0000313" key="4">
    <source>
        <dbReference type="Proteomes" id="UP001457898"/>
    </source>
</evidence>
<keyword evidence="3" id="KW-0255">Endonuclease</keyword>
<dbReference type="Proteomes" id="UP001457898">
    <property type="component" value="Unassembled WGS sequence"/>
</dbReference>
<dbReference type="RefSeq" id="WP_148392649.1">
    <property type="nucleotide sequence ID" value="NZ_JBBMFP010000003.1"/>
</dbReference>
<dbReference type="InterPro" id="IPR003959">
    <property type="entry name" value="ATPase_AAA_core"/>
</dbReference>
<proteinExistence type="predicted"/>
<sequence>MAIKSIEITGYRSIPHLILDTDNITAFIGRNGSGKSNILSALNYFFRNLTGVYDEEGIFDTANSLRNEICIKITYDLRQILKIVQHNLKSAAGEEEEGRREYETYYQKIRAMARNDEIVVRLVRRKMKAVEWNIDYNARQIIAAVFPVYFIDARKIVLTDWTNLWELIGDFVKLKTEKSQEIRKEIRNRVESDFTTAKKLEKLEQIFEEQQVNIRSLTSKQMGKILAEIALGGQMFQYAERNLQEYSNGTNAYNYTNLMIAILGQMKQYKLKEPVIILDEPEISLHQVMVDRLMENMFAMSGRIQFFVSTHSPRCMKMLLEREERDYSIYHVTLSEKYTRTAKVKNLAEEESRERAIVTETYANSCFAKMVVSVEGETELEVLKNKYLRQIFPALKEPEFVLGMSNSVIQNLASPGSRNYQVPILSVIDMDKVLEKRQGKNRFQFKKLKDVPNDREIYWYGKKRADTLQVRRRIQSMCEKCNFTFQYPLYSCQDQNFRCLRELIKTYYRNYDMFIWDTTIEGALITSKNCIQFISCMGKYIKDKVKPAIWNDIYTYLQKYDREPNIKLNYLRMIFSGKSDYLLTKKQLKKENKKINDDIWDTLYKIPKTGNWVGFWLELYFLGLAGLDSSDEMRFRKFCNWLEKEENQRKTIRKFKNDFVELHALIEKIQMTLA</sequence>
<comment type="caution">
    <text evidence="3">The sequence shown here is derived from an EMBL/GenBank/DDBJ whole genome shotgun (WGS) entry which is preliminary data.</text>
</comment>
<dbReference type="PANTHER" id="PTHR32182">
    <property type="entry name" value="DNA REPLICATION AND REPAIR PROTEIN RECF"/>
    <property type="match status" value="1"/>
</dbReference>
<keyword evidence="3" id="KW-0540">Nuclease</keyword>
<dbReference type="InterPro" id="IPR041685">
    <property type="entry name" value="AAA_GajA/Old/RecF-like"/>
</dbReference>
<feature type="domain" description="ATPase AAA-type core" evidence="2">
    <location>
        <begin position="239"/>
        <end position="313"/>
    </location>
</feature>
<evidence type="ECO:0000259" key="2">
    <source>
        <dbReference type="Pfam" id="PF13304"/>
    </source>
</evidence>
<dbReference type="EMBL" id="JBBMFP010000003">
    <property type="protein sequence ID" value="MEQ2430130.1"/>
    <property type="molecule type" value="Genomic_DNA"/>
</dbReference>
<feature type="domain" description="Endonuclease GajA/Old nuclease/RecF-like AAA" evidence="1">
    <location>
        <begin position="1"/>
        <end position="115"/>
    </location>
</feature>
<dbReference type="NCBIfam" id="NF038234">
    <property type="entry name" value="retron_eff_Eco8"/>
    <property type="match status" value="1"/>
</dbReference>
<dbReference type="Gene3D" id="3.40.50.300">
    <property type="entry name" value="P-loop containing nucleotide triphosphate hydrolases"/>
    <property type="match status" value="1"/>
</dbReference>
<dbReference type="InterPro" id="IPR027417">
    <property type="entry name" value="P-loop_NTPase"/>
</dbReference>
<accession>A0ABV1DID8</accession>
<protein>
    <submittedName>
        <fullName evidence="3">Retron Eco8 family effector endonuclease</fullName>
    </submittedName>
</protein>
<name>A0ABV1DID8_9FIRM</name>
<keyword evidence="4" id="KW-1185">Reference proteome</keyword>
<organism evidence="3 4">
    <name type="scientific">Blautia caccae</name>
    <dbReference type="NCBI Taxonomy" id="3133175"/>
    <lineage>
        <taxon>Bacteria</taxon>
        <taxon>Bacillati</taxon>
        <taxon>Bacillota</taxon>
        <taxon>Clostridia</taxon>
        <taxon>Lachnospirales</taxon>
        <taxon>Lachnospiraceae</taxon>
        <taxon>Blautia</taxon>
    </lineage>
</organism>
<reference evidence="3 4" key="1">
    <citation type="submission" date="2024-03" db="EMBL/GenBank/DDBJ databases">
        <title>Human intestinal bacterial collection.</title>
        <authorList>
            <person name="Pauvert C."/>
            <person name="Hitch T.C.A."/>
            <person name="Clavel T."/>
        </authorList>
    </citation>
    <scope>NUCLEOTIDE SEQUENCE [LARGE SCALE GENOMIC DNA]</scope>
    <source>
        <strain evidence="3 4">CLA-SR-H028</strain>
    </source>
</reference>
<keyword evidence="3" id="KW-0378">Hydrolase</keyword>
<dbReference type="GO" id="GO:0004519">
    <property type="term" value="F:endonuclease activity"/>
    <property type="evidence" value="ECO:0007669"/>
    <property type="project" value="UniProtKB-KW"/>
</dbReference>
<evidence type="ECO:0000313" key="3">
    <source>
        <dbReference type="EMBL" id="MEQ2430130.1"/>
    </source>
</evidence>
<evidence type="ECO:0000259" key="1">
    <source>
        <dbReference type="Pfam" id="PF13175"/>
    </source>
</evidence>
<dbReference type="Pfam" id="PF13304">
    <property type="entry name" value="AAA_21"/>
    <property type="match status" value="1"/>
</dbReference>
<dbReference type="SUPFAM" id="SSF52540">
    <property type="entry name" value="P-loop containing nucleoside triphosphate hydrolases"/>
    <property type="match status" value="1"/>
</dbReference>
<dbReference type="Pfam" id="PF13175">
    <property type="entry name" value="AAA_15"/>
    <property type="match status" value="1"/>
</dbReference>